<evidence type="ECO:0000256" key="2">
    <source>
        <dbReference type="ARBA" id="ARBA00023002"/>
    </source>
</evidence>
<accession>A0A926QJS2</accession>
<dbReference type="FunFam" id="3.40.309.10:FF:000003">
    <property type="entry name" value="Aldehyde dehydrogenase"/>
    <property type="match status" value="1"/>
</dbReference>
<feature type="domain" description="Aldehyde dehydrogenase" evidence="8">
    <location>
        <begin position="17"/>
        <end position="427"/>
    </location>
</feature>
<dbReference type="SUPFAM" id="SSF53720">
    <property type="entry name" value="ALDH-like"/>
    <property type="match status" value="1"/>
</dbReference>
<dbReference type="CDD" id="cd07136">
    <property type="entry name" value="ALDH_YwdH-P39616"/>
    <property type="match status" value="1"/>
</dbReference>
<evidence type="ECO:0000313" key="9">
    <source>
        <dbReference type="EMBL" id="MBD0382031.1"/>
    </source>
</evidence>
<dbReference type="InterPro" id="IPR029510">
    <property type="entry name" value="Ald_DH_CS_GLU"/>
</dbReference>
<dbReference type="EMBL" id="JACVVD010000006">
    <property type="protein sequence ID" value="MBD0382031.1"/>
    <property type="molecule type" value="Genomic_DNA"/>
</dbReference>
<dbReference type="Proteomes" id="UP000650466">
    <property type="component" value="Unassembled WGS sequence"/>
</dbReference>
<evidence type="ECO:0000256" key="5">
    <source>
        <dbReference type="PIRSR" id="PIRSR036492-1"/>
    </source>
</evidence>
<name>A0A926QJS2_9BACL</name>
<dbReference type="RefSeq" id="WP_188175826.1">
    <property type="nucleotide sequence ID" value="NZ_JACVVD010000006.1"/>
</dbReference>
<feature type="active site" evidence="5">
    <location>
        <position position="244"/>
    </location>
</feature>
<dbReference type="PIRSF" id="PIRSF036492">
    <property type="entry name" value="ALDH"/>
    <property type="match status" value="1"/>
</dbReference>
<protein>
    <recommendedName>
        <fullName evidence="4">Aldehyde dehydrogenase</fullName>
    </recommendedName>
</protein>
<dbReference type="InterPro" id="IPR015590">
    <property type="entry name" value="Aldehyde_DH_dom"/>
</dbReference>
<dbReference type="GO" id="GO:0005737">
    <property type="term" value="C:cytoplasm"/>
    <property type="evidence" value="ECO:0007669"/>
    <property type="project" value="TreeGrafter"/>
</dbReference>
<dbReference type="Gene3D" id="3.40.309.10">
    <property type="entry name" value="Aldehyde Dehydrogenase, Chain A, domain 2"/>
    <property type="match status" value="1"/>
</dbReference>
<keyword evidence="3" id="KW-0520">NAD</keyword>
<dbReference type="InterPro" id="IPR012394">
    <property type="entry name" value="Aldehyde_DH_NAD(P)"/>
</dbReference>
<organism evidence="9 10">
    <name type="scientific">Paenibacillus sedimenti</name>
    <dbReference type="NCBI Taxonomy" id="2770274"/>
    <lineage>
        <taxon>Bacteria</taxon>
        <taxon>Bacillati</taxon>
        <taxon>Bacillota</taxon>
        <taxon>Bacilli</taxon>
        <taxon>Bacillales</taxon>
        <taxon>Paenibacillaceae</taxon>
        <taxon>Paenibacillus</taxon>
    </lineage>
</organism>
<sequence>MSSIPLLVNHQRDFFASGKTRPLGARLDRLKALRETIRKFEQPLLDALKQDLNKSEFEAYATEIGLVYKEISHTLKQLRRWMKPKRIRTPLTHWGSKSYVIPEPYGVTLIIAPWNYPAQLALVPLIGAVAAGNTVVLKPSELAPHVSEVLATILEEAFEPGWATTVLGGVEESTELLAQNLDYIFFTGSVAVGRIVMTAAAKQLTPVTLELGGKSPCIVHNDANLKLAARRIAFGKYTNAGQTCVAPDYVYVHREVKQAFVAHLKQAVEEMFGVEPLLNPDYVHIISGKHYERLASFLSDGRALIGGMTDLAQRAIAPTVLEGIDWNSPVMQEEIFGPVLPLLEYGDIEEVIAAVSARPKPLALYLFSESRELQQQVVDRVSFGGGCMNDTLMHFGSPYLPIGGVGESGIGRYHGESSFFTFSHQKSLLLQTTLFDIPFRYPTSRWGRKLVRKLLR</sequence>
<feature type="active site" evidence="5 6">
    <location>
        <position position="210"/>
    </location>
</feature>
<dbReference type="GO" id="GO:0004029">
    <property type="term" value="F:aldehyde dehydrogenase (NAD+) activity"/>
    <property type="evidence" value="ECO:0007669"/>
    <property type="project" value="TreeGrafter"/>
</dbReference>
<dbReference type="PROSITE" id="PS00687">
    <property type="entry name" value="ALDEHYDE_DEHYDR_GLU"/>
    <property type="match status" value="1"/>
</dbReference>
<evidence type="ECO:0000256" key="7">
    <source>
        <dbReference type="RuleBase" id="RU003345"/>
    </source>
</evidence>
<dbReference type="GO" id="GO:0006081">
    <property type="term" value="P:aldehyde metabolic process"/>
    <property type="evidence" value="ECO:0007669"/>
    <property type="project" value="InterPro"/>
</dbReference>
<dbReference type="InterPro" id="IPR016161">
    <property type="entry name" value="Ald_DH/histidinol_DH"/>
</dbReference>
<reference evidence="9" key="1">
    <citation type="submission" date="2020-09" db="EMBL/GenBank/DDBJ databases">
        <title>Draft Genome Sequence of Paenibacillus sp. WST5.</title>
        <authorList>
            <person name="Bao Z."/>
        </authorList>
    </citation>
    <scope>NUCLEOTIDE SEQUENCE</scope>
    <source>
        <strain evidence="9">WST5</strain>
    </source>
</reference>
<dbReference type="Gene3D" id="3.40.605.10">
    <property type="entry name" value="Aldehyde Dehydrogenase, Chain A, domain 1"/>
    <property type="match status" value="1"/>
</dbReference>
<dbReference type="FunFam" id="3.40.605.10:FF:000004">
    <property type="entry name" value="Aldehyde dehydrogenase"/>
    <property type="match status" value="1"/>
</dbReference>
<evidence type="ECO:0000256" key="4">
    <source>
        <dbReference type="PIRNR" id="PIRNR036492"/>
    </source>
</evidence>
<dbReference type="PROSITE" id="PS00070">
    <property type="entry name" value="ALDEHYDE_DEHYDR_CYS"/>
    <property type="match status" value="1"/>
</dbReference>
<proteinExistence type="inferred from homology"/>
<evidence type="ECO:0000256" key="6">
    <source>
        <dbReference type="PROSITE-ProRule" id="PRU10007"/>
    </source>
</evidence>
<dbReference type="InterPro" id="IPR016162">
    <property type="entry name" value="Ald_DH_N"/>
</dbReference>
<dbReference type="Pfam" id="PF00171">
    <property type="entry name" value="Aldedh"/>
    <property type="match status" value="1"/>
</dbReference>
<comment type="caution">
    <text evidence="9">The sequence shown here is derived from an EMBL/GenBank/DDBJ whole genome shotgun (WGS) entry which is preliminary data.</text>
</comment>
<dbReference type="PANTHER" id="PTHR43570:SF16">
    <property type="entry name" value="ALDEHYDE DEHYDROGENASE TYPE III, ISOFORM Q"/>
    <property type="match status" value="1"/>
</dbReference>
<evidence type="ECO:0000313" key="10">
    <source>
        <dbReference type="Proteomes" id="UP000650466"/>
    </source>
</evidence>
<dbReference type="PANTHER" id="PTHR43570">
    <property type="entry name" value="ALDEHYDE DEHYDROGENASE"/>
    <property type="match status" value="1"/>
</dbReference>
<keyword evidence="2 4" id="KW-0560">Oxidoreductase</keyword>
<gene>
    <name evidence="9" type="ORF">ICC18_18095</name>
</gene>
<comment type="similarity">
    <text evidence="1 4 7">Belongs to the aldehyde dehydrogenase family.</text>
</comment>
<evidence type="ECO:0000259" key="8">
    <source>
        <dbReference type="Pfam" id="PF00171"/>
    </source>
</evidence>
<dbReference type="InterPro" id="IPR016163">
    <property type="entry name" value="Ald_DH_C"/>
</dbReference>
<keyword evidence="10" id="KW-1185">Reference proteome</keyword>
<dbReference type="InterPro" id="IPR016160">
    <property type="entry name" value="Ald_DH_CS_CYS"/>
</dbReference>
<evidence type="ECO:0000256" key="1">
    <source>
        <dbReference type="ARBA" id="ARBA00009986"/>
    </source>
</evidence>
<evidence type="ECO:0000256" key="3">
    <source>
        <dbReference type="ARBA" id="ARBA00023027"/>
    </source>
</evidence>
<dbReference type="AlphaFoldDB" id="A0A926QJS2"/>